<evidence type="ECO:0000256" key="5">
    <source>
        <dbReference type="ARBA" id="ARBA00022989"/>
    </source>
</evidence>
<comment type="similarity">
    <text evidence="2">Belongs to the PC-esterase family. TBL subfamily.</text>
</comment>
<evidence type="ECO:0000313" key="9">
    <source>
        <dbReference type="EMBL" id="MED6130347.1"/>
    </source>
</evidence>
<organism evidence="9 10">
    <name type="scientific">Stylosanthes scabra</name>
    <dbReference type="NCBI Taxonomy" id="79078"/>
    <lineage>
        <taxon>Eukaryota</taxon>
        <taxon>Viridiplantae</taxon>
        <taxon>Streptophyta</taxon>
        <taxon>Embryophyta</taxon>
        <taxon>Tracheophyta</taxon>
        <taxon>Spermatophyta</taxon>
        <taxon>Magnoliopsida</taxon>
        <taxon>eudicotyledons</taxon>
        <taxon>Gunneridae</taxon>
        <taxon>Pentapetalae</taxon>
        <taxon>rosids</taxon>
        <taxon>fabids</taxon>
        <taxon>Fabales</taxon>
        <taxon>Fabaceae</taxon>
        <taxon>Papilionoideae</taxon>
        <taxon>50 kb inversion clade</taxon>
        <taxon>dalbergioids sensu lato</taxon>
        <taxon>Dalbergieae</taxon>
        <taxon>Pterocarpus clade</taxon>
        <taxon>Stylosanthes</taxon>
    </lineage>
</organism>
<reference evidence="9 10" key="1">
    <citation type="journal article" date="2023" name="Plants (Basel)">
        <title>Bridging the Gap: Combining Genomics and Transcriptomics Approaches to Understand Stylosanthes scabra, an Orphan Legume from the Brazilian Caatinga.</title>
        <authorList>
            <person name="Ferreira-Neto J.R.C."/>
            <person name="da Silva M.D."/>
            <person name="Binneck E."/>
            <person name="de Melo N.F."/>
            <person name="da Silva R.H."/>
            <person name="de Melo A.L.T.M."/>
            <person name="Pandolfi V."/>
            <person name="Bustamante F.O."/>
            <person name="Brasileiro-Vidal A.C."/>
            <person name="Benko-Iseppon A.M."/>
        </authorList>
    </citation>
    <scope>NUCLEOTIDE SEQUENCE [LARGE SCALE GENOMIC DNA]</scope>
    <source>
        <tissue evidence="9">Leaves</tissue>
    </source>
</reference>
<dbReference type="EMBL" id="JASCZI010060416">
    <property type="protein sequence ID" value="MED6130347.1"/>
    <property type="molecule type" value="Genomic_DNA"/>
</dbReference>
<evidence type="ECO:0000256" key="1">
    <source>
        <dbReference type="ARBA" id="ARBA00004167"/>
    </source>
</evidence>
<keyword evidence="3" id="KW-0812">Transmembrane</keyword>
<evidence type="ECO:0000256" key="6">
    <source>
        <dbReference type="ARBA" id="ARBA00023136"/>
    </source>
</evidence>
<dbReference type="Pfam" id="PF13839">
    <property type="entry name" value="PC-Esterase"/>
    <property type="match status" value="1"/>
</dbReference>
<evidence type="ECO:0000313" key="10">
    <source>
        <dbReference type="Proteomes" id="UP001341840"/>
    </source>
</evidence>
<accession>A0ABU6S233</accession>
<evidence type="ECO:0000259" key="7">
    <source>
        <dbReference type="Pfam" id="PF13839"/>
    </source>
</evidence>
<evidence type="ECO:0000256" key="3">
    <source>
        <dbReference type="ARBA" id="ARBA00022692"/>
    </source>
</evidence>
<dbReference type="InterPro" id="IPR025846">
    <property type="entry name" value="TBL_N"/>
</dbReference>
<sequence>MACFKKPWFASSEFSRNLQQRPRTHHILTVPFFLLSLFLLSASYTSNSPTPYTAAPPLFPPSSSSSSFSNSHMVSKPRSRSTLSSFAAERATNHANSTNTHSQFIRDLASCDIFDGTWVHDQDAEPPYQHDSCPYLDDAFNCFKNGRSDFEYLKYRWKPHACHIPRFEGLKMLRMLRGKRVVFVGDSLNRNMWQSLVCSLRASLKDNTRIYEVSARREFRTQGFISLKFRDYACSIEFVKSPFLVQEWKVLRNKGGGVPQSQRERETLRLDMIQASKSQYNNADILIFNTGHWWNHYKTRNGINYFQEGDHVYERLEVSEALRKALKTWGNWVDLNVDRKRTRVFFTGFSASHYRGGQWNSGGKCDGEKEPITNESYLGEYPWTMRVLESVISEMKTPVFYLNITKMTDYRKDGHPSINFNNKGLRTTTTVQDCSHWCLPGIPDSWNELLYAALLIAHTQQQ</sequence>
<proteinExistence type="inferred from homology"/>
<dbReference type="InterPro" id="IPR026057">
    <property type="entry name" value="TBL_C"/>
</dbReference>
<comment type="caution">
    <text evidence="9">The sequence shown here is derived from an EMBL/GenBank/DDBJ whole genome shotgun (WGS) entry which is preliminary data.</text>
</comment>
<evidence type="ECO:0000256" key="2">
    <source>
        <dbReference type="ARBA" id="ARBA00007727"/>
    </source>
</evidence>
<protein>
    <submittedName>
        <fullName evidence="9">Protein trichome birefringence-like 4</fullName>
    </submittedName>
</protein>
<evidence type="ECO:0000259" key="8">
    <source>
        <dbReference type="Pfam" id="PF14416"/>
    </source>
</evidence>
<dbReference type="PANTHER" id="PTHR32285:SF241">
    <property type="entry name" value="PROTEIN TRICHOME BIREFRINGENCE-LIKE 4"/>
    <property type="match status" value="1"/>
</dbReference>
<keyword evidence="10" id="KW-1185">Reference proteome</keyword>
<keyword evidence="5" id="KW-1133">Transmembrane helix</keyword>
<dbReference type="Pfam" id="PF14416">
    <property type="entry name" value="PMR5N"/>
    <property type="match status" value="1"/>
</dbReference>
<feature type="domain" description="Trichome birefringence-like N-terminal" evidence="8">
    <location>
        <begin position="110"/>
        <end position="163"/>
    </location>
</feature>
<comment type="subcellular location">
    <subcellularLocation>
        <location evidence="1">Membrane</location>
        <topology evidence="1">Single-pass membrane protein</topology>
    </subcellularLocation>
</comment>
<gene>
    <name evidence="9" type="primary">TBL4_1</name>
    <name evidence="9" type="ORF">PIB30_000241</name>
</gene>
<dbReference type="PANTHER" id="PTHR32285">
    <property type="entry name" value="PROTEIN TRICHOME BIREFRINGENCE-LIKE 9-RELATED"/>
    <property type="match status" value="1"/>
</dbReference>
<name>A0ABU6S233_9FABA</name>
<dbReference type="InterPro" id="IPR029962">
    <property type="entry name" value="TBL"/>
</dbReference>
<keyword evidence="6" id="KW-0472">Membrane</keyword>
<evidence type="ECO:0000256" key="4">
    <source>
        <dbReference type="ARBA" id="ARBA00022968"/>
    </source>
</evidence>
<dbReference type="Proteomes" id="UP001341840">
    <property type="component" value="Unassembled WGS sequence"/>
</dbReference>
<feature type="domain" description="Trichome birefringence-like C-terminal" evidence="7">
    <location>
        <begin position="164"/>
        <end position="452"/>
    </location>
</feature>
<keyword evidence="4" id="KW-0735">Signal-anchor</keyword>